<evidence type="ECO:0000313" key="1">
    <source>
        <dbReference type="EMBL" id="EYU22628.1"/>
    </source>
</evidence>
<dbReference type="STRING" id="4155.A0A022Q5X4"/>
<sequence>SQYFAEFAAAVEGLSLCDELLQSQSPNRDETDESGKVKGLNCKTRLSDYARLGPEDLKRDLEECQNMAVSDPAANIEIDDTPPDFRLSQLDIPDFRLSQLDTPPDFRLSQLEFESQDSYIAWGGGGKKIG</sequence>
<gene>
    <name evidence="1" type="ORF">MIMGU_mgv1a0074221mg</name>
</gene>
<keyword evidence="2" id="KW-1185">Reference proteome</keyword>
<dbReference type="Proteomes" id="UP000030748">
    <property type="component" value="Unassembled WGS sequence"/>
</dbReference>
<feature type="non-terminal residue" evidence="1">
    <location>
        <position position="1"/>
    </location>
</feature>
<name>A0A022Q5X4_ERYGU</name>
<dbReference type="AlphaFoldDB" id="A0A022Q5X4"/>
<evidence type="ECO:0000313" key="2">
    <source>
        <dbReference type="Proteomes" id="UP000030748"/>
    </source>
</evidence>
<proteinExistence type="predicted"/>
<reference evidence="1 2" key="1">
    <citation type="journal article" date="2013" name="Proc. Natl. Acad. Sci. U.S.A.">
        <title>Fine-scale variation in meiotic recombination in Mimulus inferred from population shotgun sequencing.</title>
        <authorList>
            <person name="Hellsten U."/>
            <person name="Wright K.M."/>
            <person name="Jenkins J."/>
            <person name="Shu S."/>
            <person name="Yuan Y."/>
            <person name="Wessler S.R."/>
            <person name="Schmutz J."/>
            <person name="Willis J.H."/>
            <person name="Rokhsar D.S."/>
        </authorList>
    </citation>
    <scope>NUCLEOTIDE SEQUENCE [LARGE SCALE GENOMIC DNA]</scope>
    <source>
        <strain evidence="2">cv. DUN x IM62</strain>
    </source>
</reference>
<organism evidence="1 2">
    <name type="scientific">Erythranthe guttata</name>
    <name type="common">Yellow monkey flower</name>
    <name type="synonym">Mimulus guttatus</name>
    <dbReference type="NCBI Taxonomy" id="4155"/>
    <lineage>
        <taxon>Eukaryota</taxon>
        <taxon>Viridiplantae</taxon>
        <taxon>Streptophyta</taxon>
        <taxon>Embryophyta</taxon>
        <taxon>Tracheophyta</taxon>
        <taxon>Spermatophyta</taxon>
        <taxon>Magnoliopsida</taxon>
        <taxon>eudicotyledons</taxon>
        <taxon>Gunneridae</taxon>
        <taxon>Pentapetalae</taxon>
        <taxon>asterids</taxon>
        <taxon>lamiids</taxon>
        <taxon>Lamiales</taxon>
        <taxon>Phrymaceae</taxon>
        <taxon>Erythranthe</taxon>
    </lineage>
</organism>
<protein>
    <submittedName>
        <fullName evidence="1">Uncharacterized protein</fullName>
    </submittedName>
</protein>
<dbReference type="EMBL" id="KI632201">
    <property type="protein sequence ID" value="EYU22628.1"/>
    <property type="molecule type" value="Genomic_DNA"/>
</dbReference>
<accession>A0A022Q5X4</accession>